<keyword evidence="1" id="KW-1133">Transmembrane helix</keyword>
<dbReference type="AlphaFoldDB" id="A0AA38SLP3"/>
<evidence type="ECO:0000313" key="2">
    <source>
        <dbReference type="EMBL" id="KAJ9538450.1"/>
    </source>
</evidence>
<proteinExistence type="predicted"/>
<keyword evidence="1" id="KW-0812">Transmembrane</keyword>
<evidence type="ECO:0000313" key="3">
    <source>
        <dbReference type="Proteomes" id="UP001172457"/>
    </source>
</evidence>
<gene>
    <name evidence="2" type="ORF">OSB04_031183</name>
</gene>
<reference evidence="2" key="1">
    <citation type="submission" date="2023-03" db="EMBL/GenBank/DDBJ databases">
        <title>Chromosome-scale reference genome and RAD-based genetic map of yellow starthistle (Centaurea solstitialis) reveal putative structural variation and QTLs associated with invader traits.</title>
        <authorList>
            <person name="Reatini B."/>
            <person name="Cang F.A."/>
            <person name="Jiang Q."/>
            <person name="Mckibben M.T.W."/>
            <person name="Barker M.S."/>
            <person name="Rieseberg L.H."/>
            <person name="Dlugosch K.M."/>
        </authorList>
    </citation>
    <scope>NUCLEOTIDE SEQUENCE</scope>
    <source>
        <strain evidence="2">CAN-66</strain>
        <tissue evidence="2">Leaf</tissue>
    </source>
</reference>
<sequence>MKINSGGSLHPYKACLVVKPLAAINYPPLHQLNVQKDILNGILEEVYMEQPRGFVIEEAKKMTLLSLEMITPKFSVETIRPNFKLRTVSLLPLIEISRSLLGILLSHQKYVLYMLNDGYNGQPMRANGKLLQDDGNPMKDPSRYTRLVRKLNCLRVTQLYISFSYIELIHVCSLYRPVGCNAFNFEGYCLLGAFTKGGGIISFWFLRWVVLFVGDQLLGVVYYRRKLSFLRKKQHIPRIKCSIRTKHIEVDCHLIRNCVVGTPIYPPSIQPIDELEQEDNLKLNDARKKRLEA</sequence>
<organism evidence="2 3">
    <name type="scientific">Centaurea solstitialis</name>
    <name type="common">yellow star-thistle</name>
    <dbReference type="NCBI Taxonomy" id="347529"/>
    <lineage>
        <taxon>Eukaryota</taxon>
        <taxon>Viridiplantae</taxon>
        <taxon>Streptophyta</taxon>
        <taxon>Embryophyta</taxon>
        <taxon>Tracheophyta</taxon>
        <taxon>Spermatophyta</taxon>
        <taxon>Magnoliopsida</taxon>
        <taxon>eudicotyledons</taxon>
        <taxon>Gunneridae</taxon>
        <taxon>Pentapetalae</taxon>
        <taxon>asterids</taxon>
        <taxon>campanulids</taxon>
        <taxon>Asterales</taxon>
        <taxon>Asteraceae</taxon>
        <taxon>Carduoideae</taxon>
        <taxon>Cardueae</taxon>
        <taxon>Centaureinae</taxon>
        <taxon>Centaurea</taxon>
    </lineage>
</organism>
<comment type="caution">
    <text evidence="2">The sequence shown here is derived from an EMBL/GenBank/DDBJ whole genome shotgun (WGS) entry which is preliminary data.</text>
</comment>
<name>A0AA38SLP3_9ASTR</name>
<evidence type="ECO:0000256" key="1">
    <source>
        <dbReference type="SAM" id="Phobius"/>
    </source>
</evidence>
<feature type="transmembrane region" description="Helical" evidence="1">
    <location>
        <begin position="204"/>
        <end position="223"/>
    </location>
</feature>
<keyword evidence="3" id="KW-1185">Reference proteome</keyword>
<protein>
    <submittedName>
        <fullName evidence="2">Uncharacterized protein</fullName>
    </submittedName>
</protein>
<keyword evidence="1" id="KW-0472">Membrane</keyword>
<dbReference type="Proteomes" id="UP001172457">
    <property type="component" value="Chromosome 8"/>
</dbReference>
<accession>A0AA38SLP3</accession>
<dbReference type="EMBL" id="JARYMX010000008">
    <property type="protein sequence ID" value="KAJ9538450.1"/>
    <property type="molecule type" value="Genomic_DNA"/>
</dbReference>